<evidence type="ECO:0000313" key="6">
    <source>
        <dbReference type="Proteomes" id="UP000092256"/>
    </source>
</evidence>
<accession>A0A1A6Y402</accession>
<reference evidence="5 6" key="1">
    <citation type="submission" date="2016-05" db="EMBL/GenBank/DDBJ databases">
        <title>Draft Genome Sequences of Stenotrophomonas maltophilia Strains Sm32COP, Sm41DVV, Sm46PAILV, SmF3, SmF22, SmSOFb1 and SmCVFa1, Isolated from Different Manures, in France.</title>
        <authorList>
            <person name="Nazaret S."/>
            <person name="Bodilis J."/>
        </authorList>
    </citation>
    <scope>NUCLEOTIDE SEQUENCE [LARGE SCALE GENOMIC DNA]</scope>
    <source>
        <strain evidence="5 6">Sm46PAILV</strain>
    </source>
</reference>
<dbReference type="OrthoDB" id="9809338at2"/>
<dbReference type="Gene3D" id="1.10.10.60">
    <property type="entry name" value="Homeodomain-like"/>
    <property type="match status" value="1"/>
</dbReference>
<evidence type="ECO:0000313" key="5">
    <source>
        <dbReference type="EMBL" id="OBU69594.1"/>
    </source>
</evidence>
<proteinExistence type="predicted"/>
<keyword evidence="1" id="KW-0805">Transcription regulation</keyword>
<dbReference type="GO" id="GO:0003700">
    <property type="term" value="F:DNA-binding transcription factor activity"/>
    <property type="evidence" value="ECO:0007669"/>
    <property type="project" value="InterPro"/>
</dbReference>
<dbReference type="SUPFAM" id="SSF46689">
    <property type="entry name" value="Homeodomain-like"/>
    <property type="match status" value="2"/>
</dbReference>
<dbReference type="AlphaFoldDB" id="A0A1A6Y402"/>
<dbReference type="SUPFAM" id="SSF51215">
    <property type="entry name" value="Regulatory protein AraC"/>
    <property type="match status" value="1"/>
</dbReference>
<keyword evidence="3" id="KW-0804">Transcription</keyword>
<evidence type="ECO:0000259" key="4">
    <source>
        <dbReference type="PROSITE" id="PS01124"/>
    </source>
</evidence>
<comment type="caution">
    <text evidence="5">The sequence shown here is derived from an EMBL/GenBank/DDBJ whole genome shotgun (WGS) entry which is preliminary data.</text>
</comment>
<gene>
    <name evidence="5" type="ORF">A9K58_02650</name>
</gene>
<dbReference type="EMBL" id="LYVJ01000002">
    <property type="protein sequence ID" value="OBU69594.1"/>
    <property type="molecule type" value="Genomic_DNA"/>
</dbReference>
<dbReference type="Proteomes" id="UP000092256">
    <property type="component" value="Unassembled WGS sequence"/>
</dbReference>
<dbReference type="InterPro" id="IPR050204">
    <property type="entry name" value="AraC_XylS_family_regulators"/>
</dbReference>
<name>A0A1A6Y402_STEMA</name>
<dbReference type="InterPro" id="IPR037923">
    <property type="entry name" value="HTH-like"/>
</dbReference>
<evidence type="ECO:0000256" key="3">
    <source>
        <dbReference type="ARBA" id="ARBA00023163"/>
    </source>
</evidence>
<dbReference type="Pfam" id="PF02311">
    <property type="entry name" value="AraC_binding"/>
    <property type="match status" value="1"/>
</dbReference>
<dbReference type="Pfam" id="PF12833">
    <property type="entry name" value="HTH_18"/>
    <property type="match status" value="1"/>
</dbReference>
<dbReference type="PANTHER" id="PTHR46796">
    <property type="entry name" value="HTH-TYPE TRANSCRIPTIONAL ACTIVATOR RHAS-RELATED"/>
    <property type="match status" value="1"/>
</dbReference>
<dbReference type="RefSeq" id="WP_065197864.1">
    <property type="nucleotide sequence ID" value="NZ_LYVJ01000002.1"/>
</dbReference>
<evidence type="ECO:0000256" key="2">
    <source>
        <dbReference type="ARBA" id="ARBA00023125"/>
    </source>
</evidence>
<dbReference type="GO" id="GO:0043565">
    <property type="term" value="F:sequence-specific DNA binding"/>
    <property type="evidence" value="ECO:0007669"/>
    <property type="project" value="InterPro"/>
</dbReference>
<dbReference type="InterPro" id="IPR009057">
    <property type="entry name" value="Homeodomain-like_sf"/>
</dbReference>
<dbReference type="PROSITE" id="PS01124">
    <property type="entry name" value="HTH_ARAC_FAMILY_2"/>
    <property type="match status" value="1"/>
</dbReference>
<dbReference type="InterPro" id="IPR003313">
    <property type="entry name" value="AraC-bd"/>
</dbReference>
<feature type="domain" description="HTH araC/xylS-type" evidence="4">
    <location>
        <begin position="169"/>
        <end position="266"/>
    </location>
</feature>
<sequence>MNDPSTSHDWVRRGRSTEAIERFEAFFRGHGYTPHRHDTYAVGYTVSGVQSFRYRRSQRHGLPGTVLVLHPDELHDGHAGTAEGFRYRMAYVSPWQMQQVLGGTVLPFIEGAVSRDPRLRASIVALLARLDGGLDPLEEADGLYDLARSLVAAAGHRLRKSAPDVAGVARAREYMLDGLGRPKTLEQLAHASGMDRWQLSRDFRAVLGTSPYRFLILRRLDQVRAHLLEGRTLASAALDAGFFDQSHMTRQFVAAYGVAPGRWLQRTGATVWGD</sequence>
<protein>
    <submittedName>
        <fullName evidence="5">AraC family transcriptional regulator</fullName>
    </submittedName>
</protein>
<keyword evidence="2" id="KW-0238">DNA-binding</keyword>
<dbReference type="InterPro" id="IPR018060">
    <property type="entry name" value="HTH_AraC"/>
</dbReference>
<dbReference type="PANTHER" id="PTHR46796:SF2">
    <property type="entry name" value="TRANSCRIPTIONAL REGULATORY PROTEIN"/>
    <property type="match status" value="1"/>
</dbReference>
<organism evidence="5 6">
    <name type="scientific">Stenotrophomonas maltophilia</name>
    <name type="common">Pseudomonas maltophilia</name>
    <name type="synonym">Xanthomonas maltophilia</name>
    <dbReference type="NCBI Taxonomy" id="40324"/>
    <lineage>
        <taxon>Bacteria</taxon>
        <taxon>Pseudomonadati</taxon>
        <taxon>Pseudomonadota</taxon>
        <taxon>Gammaproteobacteria</taxon>
        <taxon>Lysobacterales</taxon>
        <taxon>Lysobacteraceae</taxon>
        <taxon>Stenotrophomonas</taxon>
        <taxon>Stenotrophomonas maltophilia group</taxon>
    </lineage>
</organism>
<dbReference type="SMART" id="SM00342">
    <property type="entry name" value="HTH_ARAC"/>
    <property type="match status" value="1"/>
</dbReference>
<evidence type="ECO:0000256" key="1">
    <source>
        <dbReference type="ARBA" id="ARBA00023015"/>
    </source>
</evidence>